<dbReference type="AlphaFoldDB" id="A0A6A0A4S6"/>
<name>A0A6A0A4S6_HAELA</name>
<gene>
    <name evidence="1" type="ORF">HaLaN_25985</name>
</gene>
<sequence>MGGAWRAACSPPGCCLPSSTYATLSSSTLQCRQAGAFSFGIEAKALPEADMQPFPAGLNQQVSRRWTGRMCSAAAAWGAGIAGHTIAAVLSTTTTATTDNWCKHD</sequence>
<reference evidence="1 2" key="1">
    <citation type="submission" date="2020-02" db="EMBL/GenBank/DDBJ databases">
        <title>Draft genome sequence of Haematococcus lacustris strain NIES-144.</title>
        <authorList>
            <person name="Morimoto D."/>
            <person name="Nakagawa S."/>
            <person name="Yoshida T."/>
            <person name="Sawayama S."/>
        </authorList>
    </citation>
    <scope>NUCLEOTIDE SEQUENCE [LARGE SCALE GENOMIC DNA]</scope>
    <source>
        <strain evidence="1 2">NIES-144</strain>
    </source>
</reference>
<protein>
    <submittedName>
        <fullName evidence="1">Uncharacterized protein</fullName>
    </submittedName>
</protein>
<feature type="non-terminal residue" evidence="1">
    <location>
        <position position="105"/>
    </location>
</feature>
<evidence type="ECO:0000313" key="1">
    <source>
        <dbReference type="EMBL" id="GFH27628.1"/>
    </source>
</evidence>
<keyword evidence="2" id="KW-1185">Reference proteome</keyword>
<dbReference type="Proteomes" id="UP000485058">
    <property type="component" value="Unassembled WGS sequence"/>
</dbReference>
<comment type="caution">
    <text evidence="1">The sequence shown here is derived from an EMBL/GenBank/DDBJ whole genome shotgun (WGS) entry which is preliminary data.</text>
</comment>
<feature type="non-terminal residue" evidence="1">
    <location>
        <position position="1"/>
    </location>
</feature>
<organism evidence="1 2">
    <name type="scientific">Haematococcus lacustris</name>
    <name type="common">Green alga</name>
    <name type="synonym">Haematococcus pluvialis</name>
    <dbReference type="NCBI Taxonomy" id="44745"/>
    <lineage>
        <taxon>Eukaryota</taxon>
        <taxon>Viridiplantae</taxon>
        <taxon>Chlorophyta</taxon>
        <taxon>core chlorophytes</taxon>
        <taxon>Chlorophyceae</taxon>
        <taxon>CS clade</taxon>
        <taxon>Chlamydomonadales</taxon>
        <taxon>Haematococcaceae</taxon>
        <taxon>Haematococcus</taxon>
    </lineage>
</organism>
<evidence type="ECO:0000313" key="2">
    <source>
        <dbReference type="Proteomes" id="UP000485058"/>
    </source>
</evidence>
<proteinExistence type="predicted"/>
<dbReference type="EMBL" id="BLLF01003551">
    <property type="protein sequence ID" value="GFH27628.1"/>
    <property type="molecule type" value="Genomic_DNA"/>
</dbReference>
<accession>A0A6A0A4S6</accession>